<proteinExistence type="predicted"/>
<comment type="caution">
    <text evidence="1">The sequence shown here is derived from an EMBL/GenBank/DDBJ whole genome shotgun (WGS) entry which is preliminary data.</text>
</comment>
<dbReference type="InterPro" id="IPR011990">
    <property type="entry name" value="TPR-like_helical_dom_sf"/>
</dbReference>
<keyword evidence="1" id="KW-0449">Lipoprotein</keyword>
<dbReference type="RefSeq" id="WP_151167787.1">
    <property type="nucleotide sequence ID" value="NZ_WACR01000005.1"/>
</dbReference>
<keyword evidence="2" id="KW-1185">Reference proteome</keyword>
<evidence type="ECO:0000313" key="1">
    <source>
        <dbReference type="EMBL" id="KAB1064526.1"/>
    </source>
</evidence>
<dbReference type="OrthoDB" id="725917at2"/>
<dbReference type="Proteomes" id="UP000435357">
    <property type="component" value="Unassembled WGS sequence"/>
</dbReference>
<organism evidence="1 2">
    <name type="scientific">Salibacter halophilus</name>
    <dbReference type="NCBI Taxonomy" id="1803916"/>
    <lineage>
        <taxon>Bacteria</taxon>
        <taxon>Pseudomonadati</taxon>
        <taxon>Bacteroidota</taxon>
        <taxon>Flavobacteriia</taxon>
        <taxon>Flavobacteriales</taxon>
        <taxon>Salibacteraceae</taxon>
        <taxon>Salibacter</taxon>
    </lineage>
</organism>
<dbReference type="Pfam" id="PF12771">
    <property type="entry name" value="SusD-like_2"/>
    <property type="match status" value="1"/>
</dbReference>
<sequence>MNLSKYISFALIGGALAFTSCERSLTEVNENPNQPEEVEPQVVLPAVIRDAVNVHTDGAYLVGNNAAQLTAKTLRVEVDIYNWGSWPNTWEGLYNTLRNAERLEQLAKEEGNANQEAIAIIMQSYIYATLTNAYGNIPYTEAIDGENGNFFPGYESQSEIYTGANGLLSRLEYAGTIIDESQTVNGDILFEGNMTMWKKLSNALRVRLIMTASNQLNDAASRLQNIVADGPLFTIGENAALSYLSSSPNQYPLYNMKQGDIDAVNLGSQLDTVFNQYNDPRLSAVAANPVAGGKPNGSDAEVGSISGSNLSDRYFYQESPQNAKGVIMTHAEQELLLAEAANKGLISAATEETHYRAGIESTFDFYNVDFDADSNYSDFSDFYTTSGIDLGLLTLPEDRLDKIREQLWFSTFFAGHEPYFLVRRFLFEENGNWDEFSFLSPPAGNVNNDELPNRFLYPGSEQSLNGENFEAAVPPGGDNINNSMWLVE</sequence>
<gene>
    <name evidence="1" type="ORF">F3059_07465</name>
</gene>
<dbReference type="InterPro" id="IPR041662">
    <property type="entry name" value="SusD-like_2"/>
</dbReference>
<protein>
    <submittedName>
        <fullName evidence="1">SusD/RagB family nutrient-binding outer membrane lipoprotein</fullName>
    </submittedName>
</protein>
<accession>A0A6N6MBC0</accession>
<dbReference type="AlphaFoldDB" id="A0A6N6MBC0"/>
<dbReference type="Gene3D" id="1.25.40.390">
    <property type="match status" value="1"/>
</dbReference>
<evidence type="ECO:0000313" key="2">
    <source>
        <dbReference type="Proteomes" id="UP000435357"/>
    </source>
</evidence>
<dbReference type="EMBL" id="WACR01000005">
    <property type="protein sequence ID" value="KAB1064526.1"/>
    <property type="molecule type" value="Genomic_DNA"/>
</dbReference>
<name>A0A6N6MBC0_9FLAO</name>
<dbReference type="PROSITE" id="PS51257">
    <property type="entry name" value="PROKAR_LIPOPROTEIN"/>
    <property type="match status" value="1"/>
</dbReference>
<reference evidence="1 2" key="1">
    <citation type="submission" date="2019-09" db="EMBL/GenBank/DDBJ databases">
        <title>Genomes of Cryomorphaceae.</title>
        <authorList>
            <person name="Bowman J.P."/>
        </authorList>
    </citation>
    <scope>NUCLEOTIDE SEQUENCE [LARGE SCALE GENOMIC DNA]</scope>
    <source>
        <strain evidence="1 2">KCTC 52047</strain>
    </source>
</reference>
<dbReference type="SUPFAM" id="SSF48452">
    <property type="entry name" value="TPR-like"/>
    <property type="match status" value="1"/>
</dbReference>